<organism evidence="2 3">
    <name type="scientific">Hibiscus sabdariffa</name>
    <name type="common">roselle</name>
    <dbReference type="NCBI Taxonomy" id="183260"/>
    <lineage>
        <taxon>Eukaryota</taxon>
        <taxon>Viridiplantae</taxon>
        <taxon>Streptophyta</taxon>
        <taxon>Embryophyta</taxon>
        <taxon>Tracheophyta</taxon>
        <taxon>Spermatophyta</taxon>
        <taxon>Magnoliopsida</taxon>
        <taxon>eudicotyledons</taxon>
        <taxon>Gunneridae</taxon>
        <taxon>Pentapetalae</taxon>
        <taxon>rosids</taxon>
        <taxon>malvids</taxon>
        <taxon>Malvales</taxon>
        <taxon>Malvaceae</taxon>
        <taxon>Malvoideae</taxon>
        <taxon>Hibiscus</taxon>
    </lineage>
</organism>
<feature type="compositionally biased region" description="Polar residues" evidence="1">
    <location>
        <begin position="29"/>
        <end position="39"/>
    </location>
</feature>
<dbReference type="Proteomes" id="UP001472677">
    <property type="component" value="Unassembled WGS sequence"/>
</dbReference>
<evidence type="ECO:0000313" key="2">
    <source>
        <dbReference type="EMBL" id="KAK8532297.1"/>
    </source>
</evidence>
<sequence length="121" mass="13331">MGFQSNELNQKRLLDTDLNIEMAEHPKSVGQSGKKSSWASRVDRLNNPKHIDVVDSGEDESGDPFATKGGSSMLAFLEFQSFSKSGRSKMYCSLKVFQDKSPTEVCHGRSLQNPISTQCGT</sequence>
<evidence type="ECO:0000256" key="1">
    <source>
        <dbReference type="SAM" id="MobiDB-lite"/>
    </source>
</evidence>
<evidence type="ECO:0000313" key="3">
    <source>
        <dbReference type="Proteomes" id="UP001472677"/>
    </source>
</evidence>
<keyword evidence="3" id="KW-1185">Reference proteome</keyword>
<comment type="caution">
    <text evidence="2">The sequence shown here is derived from an EMBL/GenBank/DDBJ whole genome shotgun (WGS) entry which is preliminary data.</text>
</comment>
<dbReference type="EMBL" id="JBBPBM010000034">
    <property type="protein sequence ID" value="KAK8532297.1"/>
    <property type="molecule type" value="Genomic_DNA"/>
</dbReference>
<reference evidence="2 3" key="1">
    <citation type="journal article" date="2024" name="G3 (Bethesda)">
        <title>Genome assembly of Hibiscus sabdariffa L. provides insights into metabolisms of medicinal natural products.</title>
        <authorList>
            <person name="Kim T."/>
        </authorList>
    </citation>
    <scope>NUCLEOTIDE SEQUENCE [LARGE SCALE GENOMIC DNA]</scope>
    <source>
        <strain evidence="2">TK-2024</strain>
        <tissue evidence="2">Old leaves</tissue>
    </source>
</reference>
<protein>
    <submittedName>
        <fullName evidence="2">Uncharacterized protein</fullName>
    </submittedName>
</protein>
<name>A0ABR2D8H7_9ROSI</name>
<feature type="region of interest" description="Disordered" evidence="1">
    <location>
        <begin position="19"/>
        <end position="42"/>
    </location>
</feature>
<accession>A0ABR2D8H7</accession>
<proteinExistence type="predicted"/>
<gene>
    <name evidence="2" type="ORF">V6N12_053742</name>
</gene>